<sequence>MVMDSYLFVEKTYENLATSGIPPLAVTDVLYSTPTVRRHFGSSLQVAGQDRDGAWLAVALVEDDDDDTYTVTGARHLDDDEIDAITRIIEKEER</sequence>
<dbReference type="AlphaFoldDB" id="A0A6L9SFI8"/>
<proteinExistence type="predicted"/>
<gene>
    <name evidence="1" type="ORF">G1H10_27055</name>
</gene>
<evidence type="ECO:0000313" key="1">
    <source>
        <dbReference type="EMBL" id="NEE03833.1"/>
    </source>
</evidence>
<dbReference type="EMBL" id="JAAGOA010000026">
    <property type="protein sequence ID" value="NEE03833.1"/>
    <property type="molecule type" value="Genomic_DNA"/>
</dbReference>
<dbReference type="Proteomes" id="UP000475214">
    <property type="component" value="Unassembled WGS sequence"/>
</dbReference>
<evidence type="ECO:0000313" key="2">
    <source>
        <dbReference type="Proteomes" id="UP000475214"/>
    </source>
</evidence>
<dbReference type="RefSeq" id="WP_163743840.1">
    <property type="nucleotide sequence ID" value="NZ_JAAGOA010000026.1"/>
</dbReference>
<comment type="caution">
    <text evidence="1">The sequence shown here is derived from an EMBL/GenBank/DDBJ whole genome shotgun (WGS) entry which is preliminary data.</text>
</comment>
<accession>A0A6L9SFI8</accession>
<reference evidence="1 2" key="1">
    <citation type="submission" date="2020-02" db="EMBL/GenBank/DDBJ databases">
        <authorList>
            <person name="Li X.-J."/>
            <person name="Han X.-M."/>
        </authorList>
    </citation>
    <scope>NUCLEOTIDE SEQUENCE [LARGE SCALE GENOMIC DNA]</scope>
    <source>
        <strain evidence="1 2">CCTCC AB 2017055</strain>
    </source>
</reference>
<name>A0A6L9SFI8_9ACTN</name>
<protein>
    <recommendedName>
        <fullName evidence="3">DUF4258 domain-containing protein</fullName>
    </recommendedName>
</protein>
<evidence type="ECO:0008006" key="3">
    <source>
        <dbReference type="Google" id="ProtNLM"/>
    </source>
</evidence>
<organism evidence="1 2">
    <name type="scientific">Phytoactinopolyspora halotolerans</name>
    <dbReference type="NCBI Taxonomy" id="1981512"/>
    <lineage>
        <taxon>Bacteria</taxon>
        <taxon>Bacillati</taxon>
        <taxon>Actinomycetota</taxon>
        <taxon>Actinomycetes</taxon>
        <taxon>Jiangellales</taxon>
        <taxon>Jiangellaceae</taxon>
        <taxon>Phytoactinopolyspora</taxon>
    </lineage>
</organism>
<keyword evidence="2" id="KW-1185">Reference proteome</keyword>